<name>A0ABP1R5W3_9HEXA</name>
<evidence type="ECO:0000259" key="1">
    <source>
        <dbReference type="PROSITE" id="PS50017"/>
    </source>
</evidence>
<protein>
    <recommendedName>
        <fullName evidence="1">Death domain-containing protein</fullName>
    </recommendedName>
</protein>
<dbReference type="CDD" id="cd01670">
    <property type="entry name" value="Death"/>
    <property type="match status" value="1"/>
</dbReference>
<feature type="domain" description="Death" evidence="1">
    <location>
        <begin position="45"/>
        <end position="114"/>
    </location>
</feature>
<dbReference type="InterPro" id="IPR011029">
    <property type="entry name" value="DEATH-like_dom_sf"/>
</dbReference>
<dbReference type="Proteomes" id="UP001642540">
    <property type="component" value="Unassembled WGS sequence"/>
</dbReference>
<organism evidence="2 3">
    <name type="scientific">Orchesella dallaii</name>
    <dbReference type="NCBI Taxonomy" id="48710"/>
    <lineage>
        <taxon>Eukaryota</taxon>
        <taxon>Metazoa</taxon>
        <taxon>Ecdysozoa</taxon>
        <taxon>Arthropoda</taxon>
        <taxon>Hexapoda</taxon>
        <taxon>Collembola</taxon>
        <taxon>Entomobryomorpha</taxon>
        <taxon>Entomobryoidea</taxon>
        <taxon>Orchesellidae</taxon>
        <taxon>Orchesellinae</taxon>
        <taxon>Orchesella</taxon>
    </lineage>
</organism>
<gene>
    <name evidence="2" type="ORF">ODALV1_LOCUS19188</name>
</gene>
<dbReference type="Gene3D" id="1.10.533.10">
    <property type="entry name" value="Death Domain, Fas"/>
    <property type="match status" value="1"/>
</dbReference>
<reference evidence="2 3" key="1">
    <citation type="submission" date="2024-08" db="EMBL/GenBank/DDBJ databases">
        <authorList>
            <person name="Cucini C."/>
            <person name="Frati F."/>
        </authorList>
    </citation>
    <scope>NUCLEOTIDE SEQUENCE [LARGE SCALE GENOMIC DNA]</scope>
</reference>
<evidence type="ECO:0000313" key="2">
    <source>
        <dbReference type="EMBL" id="CAL8121037.1"/>
    </source>
</evidence>
<sequence>MANSRWGDYSDILVVGDEPCTFLNIRTILTNSTGSAKLWSELMDLATTLKIRDDIIQTLRTGIIAGLVTRTSALVEILQTWRAQFSSNAKLSTLILALEERGLKDCADSLRNQC</sequence>
<evidence type="ECO:0000313" key="3">
    <source>
        <dbReference type="Proteomes" id="UP001642540"/>
    </source>
</evidence>
<dbReference type="PROSITE" id="PS50017">
    <property type="entry name" value="DEATH_DOMAIN"/>
    <property type="match status" value="1"/>
</dbReference>
<keyword evidence="3" id="KW-1185">Reference proteome</keyword>
<comment type="caution">
    <text evidence="2">The sequence shown here is derived from an EMBL/GenBank/DDBJ whole genome shotgun (WGS) entry which is preliminary data.</text>
</comment>
<dbReference type="InterPro" id="IPR000488">
    <property type="entry name" value="Death_dom"/>
</dbReference>
<dbReference type="SUPFAM" id="SSF47986">
    <property type="entry name" value="DEATH domain"/>
    <property type="match status" value="1"/>
</dbReference>
<accession>A0ABP1R5W3</accession>
<proteinExistence type="predicted"/>
<dbReference type="EMBL" id="CAXLJM020000065">
    <property type="protein sequence ID" value="CAL8121037.1"/>
    <property type="molecule type" value="Genomic_DNA"/>
</dbReference>
<dbReference type="Pfam" id="PF00531">
    <property type="entry name" value="Death"/>
    <property type="match status" value="1"/>
</dbReference>